<dbReference type="KEGG" id="led:BBK82_04935"/>
<dbReference type="AlphaFoldDB" id="A0A1B2HCS5"/>
<evidence type="ECO:0000313" key="4">
    <source>
        <dbReference type="Proteomes" id="UP000093053"/>
    </source>
</evidence>
<reference evidence="3 4" key="1">
    <citation type="submission" date="2016-07" db="EMBL/GenBank/DDBJ databases">
        <title>Complete genome sequence of the Lentzea guizhouensis DHS C013.</title>
        <authorList>
            <person name="Cao C."/>
        </authorList>
    </citation>
    <scope>NUCLEOTIDE SEQUENCE [LARGE SCALE GENOMIC DNA]</scope>
    <source>
        <strain evidence="3 4">DHS C013</strain>
    </source>
</reference>
<dbReference type="InterPro" id="IPR036505">
    <property type="entry name" value="Amidase/PGRP_sf"/>
</dbReference>
<dbReference type="Pfam" id="PF01510">
    <property type="entry name" value="Amidase_2"/>
    <property type="match status" value="1"/>
</dbReference>
<dbReference type="GO" id="GO:0009253">
    <property type="term" value="P:peptidoglycan catabolic process"/>
    <property type="evidence" value="ECO:0007669"/>
    <property type="project" value="InterPro"/>
</dbReference>
<evidence type="ECO:0000259" key="2">
    <source>
        <dbReference type="SMART" id="SM00701"/>
    </source>
</evidence>
<keyword evidence="4" id="KW-1185">Reference proteome</keyword>
<proteinExistence type="inferred from homology"/>
<dbReference type="GO" id="GO:0008270">
    <property type="term" value="F:zinc ion binding"/>
    <property type="evidence" value="ECO:0007669"/>
    <property type="project" value="InterPro"/>
</dbReference>
<dbReference type="Proteomes" id="UP000093053">
    <property type="component" value="Chromosome"/>
</dbReference>
<comment type="similarity">
    <text evidence="1">Belongs to the N-acetylmuramoyl-L-alanine amidase 2 family.</text>
</comment>
<name>A0A1B2HCS5_9PSEU</name>
<dbReference type="InterPro" id="IPR002502">
    <property type="entry name" value="Amidase_domain"/>
</dbReference>
<accession>A0A1B2HCS5</accession>
<organism evidence="3 4">
    <name type="scientific">Lentzea guizhouensis</name>
    <dbReference type="NCBI Taxonomy" id="1586287"/>
    <lineage>
        <taxon>Bacteria</taxon>
        <taxon>Bacillati</taxon>
        <taxon>Actinomycetota</taxon>
        <taxon>Actinomycetes</taxon>
        <taxon>Pseudonocardiales</taxon>
        <taxon>Pseudonocardiaceae</taxon>
        <taxon>Lentzea</taxon>
    </lineage>
</organism>
<evidence type="ECO:0000256" key="1">
    <source>
        <dbReference type="ARBA" id="ARBA00007553"/>
    </source>
</evidence>
<dbReference type="Gene3D" id="3.40.80.10">
    <property type="entry name" value="Peptidoglycan recognition protein-like"/>
    <property type="match status" value="1"/>
</dbReference>
<dbReference type="InterPro" id="IPR006619">
    <property type="entry name" value="PGRP_domain_met/bac"/>
</dbReference>
<feature type="domain" description="Peptidoglycan recognition protein family" evidence="2">
    <location>
        <begin position="3"/>
        <end position="147"/>
    </location>
</feature>
<protein>
    <recommendedName>
        <fullName evidence="2">Peptidoglycan recognition protein family domain-containing protein</fullName>
    </recommendedName>
</protein>
<dbReference type="STRING" id="1586287.BBK82_04935"/>
<dbReference type="InterPro" id="IPR015510">
    <property type="entry name" value="PGRP"/>
</dbReference>
<dbReference type="GO" id="GO:0008745">
    <property type="term" value="F:N-acetylmuramoyl-L-alanine amidase activity"/>
    <property type="evidence" value="ECO:0007669"/>
    <property type="project" value="InterPro"/>
</dbReference>
<dbReference type="SUPFAM" id="SSF55846">
    <property type="entry name" value="N-acetylmuramoyl-L-alanine amidase-like"/>
    <property type="match status" value="1"/>
</dbReference>
<dbReference type="PANTHER" id="PTHR11022:SF41">
    <property type="entry name" value="PEPTIDOGLYCAN-RECOGNITION PROTEIN LC-RELATED"/>
    <property type="match status" value="1"/>
</dbReference>
<dbReference type="RefSeq" id="WP_065913931.1">
    <property type="nucleotide sequence ID" value="NZ_CP016793.1"/>
</dbReference>
<dbReference type="EMBL" id="CP016793">
    <property type="protein sequence ID" value="ANZ35521.1"/>
    <property type="molecule type" value="Genomic_DNA"/>
</dbReference>
<dbReference type="SMART" id="SM00701">
    <property type="entry name" value="PGRP"/>
    <property type="match status" value="1"/>
</dbReference>
<evidence type="ECO:0000313" key="3">
    <source>
        <dbReference type="EMBL" id="ANZ35521.1"/>
    </source>
</evidence>
<gene>
    <name evidence="3" type="ORF">BBK82_04935</name>
</gene>
<dbReference type="OrthoDB" id="5178799at2"/>
<dbReference type="CDD" id="cd06583">
    <property type="entry name" value="PGRP"/>
    <property type="match status" value="1"/>
</dbReference>
<dbReference type="PANTHER" id="PTHR11022">
    <property type="entry name" value="PEPTIDOGLYCAN RECOGNITION PROTEIN"/>
    <property type="match status" value="1"/>
</dbReference>
<sequence length="304" mass="33408">MQTRIIQRTQWGARHDDGFHDRRLPVDECWLHHSVTIAPDLVTPWTDDYAAVRTLEDIGESRFGRGISYTYAITPAGLVFQGHSAHRSGAHTLNRNDIAVAIVWVGRYDTREPTEAQIRATAWLLVQCKRDGVLRRARIDGGHGQAPGQSTDCPGGYGRAAIARINQLAAQYERGEIDLSIKEDDVTAAEVWTTPVPSHSTPSYAPPARVWLTTNAAKLERLQASVDNIAGALTERHSELLAAVREGQDETTPTDYERLGKSIAANLPAPSGGMTPQDLERELLELFGRIYNLGGVERSPGSEV</sequence>